<evidence type="ECO:0000256" key="4">
    <source>
        <dbReference type="PROSITE-ProRule" id="PRU00228"/>
    </source>
</evidence>
<evidence type="ECO:0000313" key="6">
    <source>
        <dbReference type="EMBL" id="KAF7368346.1"/>
    </source>
</evidence>
<evidence type="ECO:0000256" key="1">
    <source>
        <dbReference type="ARBA" id="ARBA00022723"/>
    </source>
</evidence>
<dbReference type="PROSITE" id="PS50135">
    <property type="entry name" value="ZF_ZZ_2"/>
    <property type="match status" value="1"/>
</dbReference>
<dbReference type="SUPFAM" id="SSF57850">
    <property type="entry name" value="RING/U-box"/>
    <property type="match status" value="1"/>
</dbReference>
<protein>
    <submittedName>
        <fullName evidence="6">ZZ-type domain-containing protein</fullName>
    </submittedName>
</protein>
<keyword evidence="7" id="KW-1185">Reference proteome</keyword>
<keyword evidence="3" id="KW-0862">Zinc</keyword>
<feature type="domain" description="ZZ-type" evidence="5">
    <location>
        <begin position="90"/>
        <end position="147"/>
    </location>
</feature>
<evidence type="ECO:0000313" key="7">
    <source>
        <dbReference type="Proteomes" id="UP000620124"/>
    </source>
</evidence>
<name>A0A8H6Z1V0_9AGAR</name>
<organism evidence="6 7">
    <name type="scientific">Mycena venus</name>
    <dbReference type="NCBI Taxonomy" id="2733690"/>
    <lineage>
        <taxon>Eukaryota</taxon>
        <taxon>Fungi</taxon>
        <taxon>Dikarya</taxon>
        <taxon>Basidiomycota</taxon>
        <taxon>Agaricomycotina</taxon>
        <taxon>Agaricomycetes</taxon>
        <taxon>Agaricomycetidae</taxon>
        <taxon>Agaricales</taxon>
        <taxon>Marasmiineae</taxon>
        <taxon>Mycenaceae</taxon>
        <taxon>Mycena</taxon>
    </lineage>
</organism>
<keyword evidence="2 4" id="KW-0863">Zinc-finger</keyword>
<evidence type="ECO:0000259" key="5">
    <source>
        <dbReference type="PROSITE" id="PS50135"/>
    </source>
</evidence>
<dbReference type="InterPro" id="IPR055936">
    <property type="entry name" value="DUF7514"/>
</dbReference>
<dbReference type="SMART" id="SM00291">
    <property type="entry name" value="ZnF_ZZ"/>
    <property type="match status" value="1"/>
</dbReference>
<evidence type="ECO:0000256" key="3">
    <source>
        <dbReference type="ARBA" id="ARBA00022833"/>
    </source>
</evidence>
<dbReference type="EMBL" id="JACAZI010000002">
    <property type="protein sequence ID" value="KAF7368346.1"/>
    <property type="molecule type" value="Genomic_DNA"/>
</dbReference>
<dbReference type="CDD" id="cd02249">
    <property type="entry name" value="ZZ"/>
    <property type="match status" value="1"/>
</dbReference>
<dbReference type="OrthoDB" id="7873042at2759"/>
<dbReference type="AlphaFoldDB" id="A0A8H6Z1V0"/>
<dbReference type="GO" id="GO:0008270">
    <property type="term" value="F:zinc ion binding"/>
    <property type="evidence" value="ECO:0007669"/>
    <property type="project" value="UniProtKB-KW"/>
</dbReference>
<dbReference type="InterPro" id="IPR000433">
    <property type="entry name" value="Znf_ZZ"/>
</dbReference>
<dbReference type="Pfam" id="PF00569">
    <property type="entry name" value="ZZ"/>
    <property type="match status" value="1"/>
</dbReference>
<keyword evidence="1" id="KW-0479">Metal-binding</keyword>
<dbReference type="InterPro" id="IPR043145">
    <property type="entry name" value="Znf_ZZ_sf"/>
</dbReference>
<reference evidence="6" key="1">
    <citation type="submission" date="2020-05" db="EMBL/GenBank/DDBJ databases">
        <title>Mycena genomes resolve the evolution of fungal bioluminescence.</title>
        <authorList>
            <person name="Tsai I.J."/>
        </authorList>
    </citation>
    <scope>NUCLEOTIDE SEQUENCE</scope>
    <source>
        <strain evidence="6">CCC161011</strain>
    </source>
</reference>
<dbReference type="Gene3D" id="3.30.60.90">
    <property type="match status" value="1"/>
</dbReference>
<dbReference type="Proteomes" id="UP000620124">
    <property type="component" value="Unassembled WGS sequence"/>
</dbReference>
<proteinExistence type="predicted"/>
<evidence type="ECO:0000256" key="2">
    <source>
        <dbReference type="ARBA" id="ARBA00022771"/>
    </source>
</evidence>
<accession>A0A8H6Z1V0</accession>
<sequence>MGRINGIGYIHPNKSHRALRIPSMIRLHSIQIICSPTLNLQRYHCLTALSRSVNFLASNSHPTLPRSMPVVSSLKPSPAAQSAAQTSSPVIQYLCDGCSQPISHASPRVHCLACPDHDLCANCALGERFGGEHTAEHPTAVYRVSGDSAVTPVRSQASLTYNSIPTASVTHTMGASTLHASQSTSPGGTSAEESIHVGVAMHGTPTTLAVGTSTGGSTSSVPSSTEPPDGWSPFFYADMNSTPTFTALMNAIFGHLDTARTGLLPPEGYSRLLDDMGFSVQENIWKSNLGNPMVAQNRESTADTALKYALDMLGIEHILQQRSGPPNLHPGIGTAPMPLITPRGLADLIAIELLTDPAAAWQKLARVVQLYGLYNVEPYRRWGALPRSVLPSAPDARMVARVAAMGAQVQGVDVAKMSAQIQATANLAAVNAVGGTQYSYRYI</sequence>
<comment type="caution">
    <text evidence="6">The sequence shown here is derived from an EMBL/GenBank/DDBJ whole genome shotgun (WGS) entry which is preliminary data.</text>
</comment>
<gene>
    <name evidence="6" type="ORF">MVEN_00156200</name>
</gene>
<dbReference type="Pfam" id="PF24355">
    <property type="entry name" value="DUF7514"/>
    <property type="match status" value="1"/>
</dbReference>